<dbReference type="Pfam" id="PF02272">
    <property type="entry name" value="DHHA1"/>
    <property type="match status" value="1"/>
</dbReference>
<evidence type="ECO:0000313" key="3">
    <source>
        <dbReference type="EMBL" id="KJU83846.1"/>
    </source>
</evidence>
<gene>
    <name evidence="3" type="ORF">MBAV_003960</name>
</gene>
<dbReference type="EMBL" id="LACI01001704">
    <property type="protein sequence ID" value="KJU83846.1"/>
    <property type="molecule type" value="Genomic_DNA"/>
</dbReference>
<dbReference type="InterPro" id="IPR003156">
    <property type="entry name" value="DHHA1_dom"/>
</dbReference>
<dbReference type="PANTHER" id="PTHR47618">
    <property type="entry name" value="BIFUNCTIONAL OLIGORIBONUCLEASE AND PAP PHOSPHATASE NRNA"/>
    <property type="match status" value="1"/>
</dbReference>
<sequence>MSAQESGQAREGRCPEGLVSYLKEADDFRIVVHVFPDGDAIGSALALSLGLRAMGKRATVYSKDDIPQMFGYLPSVEDFRDVNLITQTDTADATLIVVDCNSAQRAGLSEVRFKKTVVIDHHVTETDFGDIRWVMPDYPATGLMVYFLLKELGVNITTEMATNVYTALSIDTGTFRFANTTAETLQVAAELVNTGVNPSAVANYIYNTWSEARFLLLKNVLNSVEIHNKLAMTFITEAMFRETGARVEDSDNFVNFPIMIESVVVSALFKEIGPDKWKVSLRCQDGIDVSVIAQELGGGGHKNAAGFRITGSLVSVKQRLIESFSGG</sequence>
<dbReference type="Gene3D" id="3.10.310.30">
    <property type="match status" value="1"/>
</dbReference>
<dbReference type="Proteomes" id="UP000033423">
    <property type="component" value="Unassembled WGS sequence"/>
</dbReference>
<accession>A0A0F3GPN4</accession>
<name>A0A0F3GPN4_9BACT</name>
<feature type="domain" description="DDH" evidence="1">
    <location>
        <begin position="29"/>
        <end position="167"/>
    </location>
</feature>
<dbReference type="GO" id="GO:0003676">
    <property type="term" value="F:nucleic acid binding"/>
    <property type="evidence" value="ECO:0007669"/>
    <property type="project" value="InterPro"/>
</dbReference>
<dbReference type="PANTHER" id="PTHR47618:SF1">
    <property type="entry name" value="BIFUNCTIONAL OLIGORIBONUCLEASE AND PAP PHOSPHATASE NRNA"/>
    <property type="match status" value="1"/>
</dbReference>
<feature type="domain" description="DHHA1" evidence="2">
    <location>
        <begin position="239"/>
        <end position="319"/>
    </location>
</feature>
<dbReference type="InterPro" id="IPR001667">
    <property type="entry name" value="DDH_dom"/>
</dbReference>
<keyword evidence="4" id="KW-1185">Reference proteome</keyword>
<dbReference type="Gene3D" id="3.90.1640.10">
    <property type="entry name" value="inorganic pyrophosphatase (n-terminal core)"/>
    <property type="match status" value="1"/>
</dbReference>
<organism evidence="3 4">
    <name type="scientific">Candidatus Magnetobacterium bavaricum</name>
    <dbReference type="NCBI Taxonomy" id="29290"/>
    <lineage>
        <taxon>Bacteria</taxon>
        <taxon>Pseudomonadati</taxon>
        <taxon>Nitrospirota</taxon>
        <taxon>Thermodesulfovibrionia</taxon>
        <taxon>Thermodesulfovibrionales</taxon>
        <taxon>Candidatus Magnetobacteriaceae</taxon>
        <taxon>Candidatus Magnetobacterium</taxon>
    </lineage>
</organism>
<reference evidence="3 4" key="1">
    <citation type="submission" date="2015-02" db="EMBL/GenBank/DDBJ databases">
        <title>Single-cell genomics of uncultivated deep-branching MTB reveals a conserved set of magnetosome genes.</title>
        <authorList>
            <person name="Kolinko S."/>
            <person name="Richter M."/>
            <person name="Glockner F.O."/>
            <person name="Brachmann A."/>
            <person name="Schuler D."/>
        </authorList>
    </citation>
    <scope>NUCLEOTIDE SEQUENCE [LARGE SCALE GENOMIC DNA]</scope>
    <source>
        <strain evidence="3">TM-1</strain>
    </source>
</reference>
<evidence type="ECO:0000259" key="1">
    <source>
        <dbReference type="Pfam" id="PF01368"/>
    </source>
</evidence>
<dbReference type="Pfam" id="PF01368">
    <property type="entry name" value="DHH"/>
    <property type="match status" value="1"/>
</dbReference>
<dbReference type="InterPro" id="IPR038763">
    <property type="entry name" value="DHH_sf"/>
</dbReference>
<dbReference type="PATRIC" id="fig|29290.4.peg.5241"/>
<dbReference type="InterPro" id="IPR051319">
    <property type="entry name" value="Oligoribo/pAp-PDE_c-di-AMP_PDE"/>
</dbReference>
<evidence type="ECO:0000313" key="4">
    <source>
        <dbReference type="Proteomes" id="UP000033423"/>
    </source>
</evidence>
<dbReference type="AlphaFoldDB" id="A0A0F3GPN4"/>
<evidence type="ECO:0000259" key="2">
    <source>
        <dbReference type="Pfam" id="PF02272"/>
    </source>
</evidence>
<comment type="caution">
    <text evidence="3">The sequence shown here is derived from an EMBL/GenBank/DDBJ whole genome shotgun (WGS) entry which is preliminary data.</text>
</comment>
<dbReference type="SUPFAM" id="SSF64182">
    <property type="entry name" value="DHH phosphoesterases"/>
    <property type="match status" value="1"/>
</dbReference>
<proteinExistence type="predicted"/>
<protein>
    <submittedName>
        <fullName evidence="3">Exopolyphosphatase-like protein</fullName>
    </submittedName>
</protein>